<organism evidence="1 2">
    <name type="scientific">Vibrio bivalvicida</name>
    <dbReference type="NCBI Taxonomy" id="1276888"/>
    <lineage>
        <taxon>Bacteria</taxon>
        <taxon>Pseudomonadati</taxon>
        <taxon>Pseudomonadota</taxon>
        <taxon>Gammaproteobacteria</taxon>
        <taxon>Vibrionales</taxon>
        <taxon>Vibrionaceae</taxon>
        <taxon>Vibrio</taxon>
        <taxon>Vibrio oreintalis group</taxon>
    </lineage>
</organism>
<dbReference type="EMBL" id="LLEI02000015">
    <property type="protein sequence ID" value="OAJ95836.1"/>
    <property type="molecule type" value="Genomic_DNA"/>
</dbReference>
<reference evidence="1 2" key="1">
    <citation type="journal article" date="2016" name="Syst. Appl. Microbiol.">
        <title>Vibrio bivalvicida sp. nov., a novel larval pathogen for bivalve molluscs reared in a hatchery.</title>
        <authorList>
            <person name="Dubert J."/>
            <person name="Romalde J.L."/>
            <person name="Prado S."/>
            <person name="Barja J.L."/>
        </authorList>
    </citation>
    <scope>NUCLEOTIDE SEQUENCE [LARGE SCALE GENOMIC DNA]</scope>
    <source>
        <strain evidence="1 2">605</strain>
    </source>
</reference>
<accession>A0A177Y5F4</accession>
<name>A0A177Y5F4_9VIBR</name>
<protein>
    <submittedName>
        <fullName evidence="1">Uncharacterized protein</fullName>
    </submittedName>
</protein>
<evidence type="ECO:0000313" key="1">
    <source>
        <dbReference type="EMBL" id="OAJ95836.1"/>
    </source>
</evidence>
<dbReference type="AlphaFoldDB" id="A0A177Y5F4"/>
<gene>
    <name evidence="1" type="ORF">APB76_02760</name>
</gene>
<comment type="caution">
    <text evidence="1">The sequence shown here is derived from an EMBL/GenBank/DDBJ whole genome shotgun (WGS) entry which is preliminary data.</text>
</comment>
<dbReference type="RefSeq" id="WP_054962838.1">
    <property type="nucleotide sequence ID" value="NZ_LLEI02000015.1"/>
</dbReference>
<evidence type="ECO:0000313" key="2">
    <source>
        <dbReference type="Proteomes" id="UP000078406"/>
    </source>
</evidence>
<dbReference type="Proteomes" id="UP000078406">
    <property type="component" value="Unassembled WGS sequence"/>
</dbReference>
<proteinExistence type="predicted"/>
<sequence length="93" mass="10496">MPVSSVQSGYQIIDMSSKMAEDAAHEIQRNQQLQSIPKDNTYDFNQVEFKVTPPPTDIESLTKLNSAQQYSKIGTNVIQRDQEMIGTLLDIHV</sequence>